<comment type="cofactor">
    <cofactor evidence="1 6">
        <name>Zn(2+)</name>
        <dbReference type="ChEBI" id="CHEBI:29105"/>
    </cofactor>
</comment>
<evidence type="ECO:0000256" key="2">
    <source>
        <dbReference type="ARBA" id="ARBA00008072"/>
    </source>
</evidence>
<evidence type="ECO:0000259" key="7">
    <source>
        <dbReference type="SMART" id="SM00829"/>
    </source>
</evidence>
<name>A0AAN6DNQ8_9EURO</name>
<protein>
    <recommendedName>
        <fullName evidence="7">Enoyl reductase (ER) domain-containing protein</fullName>
    </recommendedName>
</protein>
<keyword evidence="4 6" id="KW-0862">Zinc</keyword>
<keyword evidence="3 6" id="KW-0479">Metal-binding</keyword>
<evidence type="ECO:0000256" key="4">
    <source>
        <dbReference type="ARBA" id="ARBA00022833"/>
    </source>
</evidence>
<dbReference type="PROSITE" id="PS00059">
    <property type="entry name" value="ADH_ZINC"/>
    <property type="match status" value="1"/>
</dbReference>
<dbReference type="GO" id="GO:0008270">
    <property type="term" value="F:zinc ion binding"/>
    <property type="evidence" value="ECO:0007669"/>
    <property type="project" value="InterPro"/>
</dbReference>
<dbReference type="AlphaFoldDB" id="A0AAN6DNQ8"/>
<dbReference type="InterPro" id="IPR020843">
    <property type="entry name" value="ER"/>
</dbReference>
<dbReference type="PANTHER" id="PTHR43350">
    <property type="entry name" value="NAD-DEPENDENT ALCOHOL DEHYDROGENASE"/>
    <property type="match status" value="1"/>
</dbReference>
<organism evidence="8 9">
    <name type="scientific">Exophiala viscosa</name>
    <dbReference type="NCBI Taxonomy" id="2486360"/>
    <lineage>
        <taxon>Eukaryota</taxon>
        <taxon>Fungi</taxon>
        <taxon>Dikarya</taxon>
        <taxon>Ascomycota</taxon>
        <taxon>Pezizomycotina</taxon>
        <taxon>Eurotiomycetes</taxon>
        <taxon>Chaetothyriomycetidae</taxon>
        <taxon>Chaetothyriales</taxon>
        <taxon>Herpotrichiellaceae</taxon>
        <taxon>Exophiala</taxon>
    </lineage>
</organism>
<dbReference type="InterPro" id="IPR011032">
    <property type="entry name" value="GroES-like_sf"/>
</dbReference>
<evidence type="ECO:0000256" key="5">
    <source>
        <dbReference type="ARBA" id="ARBA00023002"/>
    </source>
</evidence>
<dbReference type="Pfam" id="PF08240">
    <property type="entry name" value="ADH_N"/>
    <property type="match status" value="1"/>
</dbReference>
<evidence type="ECO:0000256" key="1">
    <source>
        <dbReference type="ARBA" id="ARBA00001947"/>
    </source>
</evidence>
<comment type="caution">
    <text evidence="8">The sequence shown here is derived from an EMBL/GenBank/DDBJ whole genome shotgun (WGS) entry which is preliminary data.</text>
</comment>
<dbReference type="PANTHER" id="PTHR43350:SF2">
    <property type="entry name" value="GROES-LIKE ZINC-BINDING ALCOHOL DEHYDROGENASE FAMILY PROTEIN"/>
    <property type="match status" value="1"/>
</dbReference>
<dbReference type="InterPro" id="IPR013154">
    <property type="entry name" value="ADH-like_N"/>
</dbReference>
<dbReference type="SUPFAM" id="SSF50129">
    <property type="entry name" value="GroES-like"/>
    <property type="match status" value="1"/>
</dbReference>
<keyword evidence="5" id="KW-0560">Oxidoreductase</keyword>
<proteinExistence type="inferred from homology"/>
<dbReference type="Gene3D" id="3.40.50.720">
    <property type="entry name" value="NAD(P)-binding Rossmann-like Domain"/>
    <property type="match status" value="1"/>
</dbReference>
<dbReference type="GO" id="GO:0016491">
    <property type="term" value="F:oxidoreductase activity"/>
    <property type="evidence" value="ECO:0007669"/>
    <property type="project" value="UniProtKB-KW"/>
</dbReference>
<gene>
    <name evidence="8" type="ORF">EDD36DRAFT_423222</name>
</gene>
<dbReference type="Pfam" id="PF00107">
    <property type="entry name" value="ADH_zinc_N"/>
    <property type="match status" value="1"/>
</dbReference>
<dbReference type="InterPro" id="IPR013149">
    <property type="entry name" value="ADH-like_C"/>
</dbReference>
<sequence length="376" mass="40475">MGFTPVTTEALVVLEPHTGFQRLPIILNEMRDNEVLVEVLYSGICHTDIVGEDGGFPPVHYPAIFGHEGAGIIRQLGSAVKDKSLAVGNSVILSFNSCGSCKSCETGFPGSCFSHTPLNQHSGRIDQTHLATLEDGVTVSSQFFGQSSFARMTDVSERCVVKCPYPESLSIYPGLGCGFQTGAGTILNALKPKPEDTVAVFGLGSVGMAAVMATKYAGIQKVIGIDLMDSKIELAKQFGATHTINPRTTPDVVKEIHSLTNGSGVDYLIECTGSTKVYDNLVDFLSCRGIVALVGVPPVGHDLKLDTTRMLLENKVVRGVVQGDSVAQKFIPEMIEMHRAGHFPIDRICTIYPVEHLEQALEDIHTGKVIKAIFAW</sequence>
<dbReference type="EMBL" id="MU404362">
    <property type="protein sequence ID" value="KAI1608892.1"/>
    <property type="molecule type" value="Genomic_DNA"/>
</dbReference>
<dbReference type="SUPFAM" id="SSF51735">
    <property type="entry name" value="NAD(P)-binding Rossmann-fold domains"/>
    <property type="match status" value="1"/>
</dbReference>
<evidence type="ECO:0000256" key="6">
    <source>
        <dbReference type="RuleBase" id="RU361277"/>
    </source>
</evidence>
<dbReference type="Proteomes" id="UP001203852">
    <property type="component" value="Unassembled WGS sequence"/>
</dbReference>
<keyword evidence="9" id="KW-1185">Reference proteome</keyword>
<dbReference type="InterPro" id="IPR036291">
    <property type="entry name" value="NAD(P)-bd_dom_sf"/>
</dbReference>
<reference evidence="8" key="1">
    <citation type="journal article" date="2022" name="bioRxiv">
        <title>Deciphering the potential niche of two novel black yeast fungi from a biological soil crust based on their genomes, phenotypes, and melanin regulation.</title>
        <authorList>
            <consortium name="DOE Joint Genome Institute"/>
            <person name="Carr E.C."/>
            <person name="Barton Q."/>
            <person name="Grambo S."/>
            <person name="Sullivan M."/>
            <person name="Renfro C.M."/>
            <person name="Kuo A."/>
            <person name="Pangilinan J."/>
            <person name="Lipzen A."/>
            <person name="Keymanesh K."/>
            <person name="Savage E."/>
            <person name="Barry K."/>
            <person name="Grigoriev I.V."/>
            <person name="Riekhof W.R."/>
            <person name="Harris S.S."/>
        </authorList>
    </citation>
    <scope>NUCLEOTIDE SEQUENCE</scope>
    <source>
        <strain evidence="8">JF 03-4F</strain>
    </source>
</reference>
<accession>A0AAN6DNQ8</accession>
<evidence type="ECO:0000313" key="8">
    <source>
        <dbReference type="EMBL" id="KAI1608892.1"/>
    </source>
</evidence>
<evidence type="ECO:0000313" key="9">
    <source>
        <dbReference type="Proteomes" id="UP001203852"/>
    </source>
</evidence>
<dbReference type="SMART" id="SM00829">
    <property type="entry name" value="PKS_ER"/>
    <property type="match status" value="1"/>
</dbReference>
<dbReference type="CDD" id="cd08278">
    <property type="entry name" value="benzyl_alcohol_DH"/>
    <property type="match status" value="1"/>
</dbReference>
<dbReference type="FunFam" id="3.40.50.720:FF:000003">
    <property type="entry name" value="S-(hydroxymethyl)glutathione dehydrogenase"/>
    <property type="match status" value="1"/>
</dbReference>
<evidence type="ECO:0000256" key="3">
    <source>
        <dbReference type="ARBA" id="ARBA00022723"/>
    </source>
</evidence>
<dbReference type="InterPro" id="IPR002328">
    <property type="entry name" value="ADH_Zn_CS"/>
</dbReference>
<feature type="domain" description="Enoyl reductase (ER)" evidence="7">
    <location>
        <begin position="17"/>
        <end position="374"/>
    </location>
</feature>
<dbReference type="Gene3D" id="3.90.180.10">
    <property type="entry name" value="Medium-chain alcohol dehydrogenases, catalytic domain"/>
    <property type="match status" value="1"/>
</dbReference>
<comment type="similarity">
    <text evidence="2 6">Belongs to the zinc-containing alcohol dehydrogenase family.</text>
</comment>